<dbReference type="Proteomes" id="UP001162131">
    <property type="component" value="Unassembled WGS sequence"/>
</dbReference>
<accession>A0AAU9K8A3</accession>
<keyword evidence="2 5" id="KW-0812">Transmembrane</keyword>
<keyword evidence="3 5" id="KW-1133">Transmembrane helix</keyword>
<organism evidence="7 8">
    <name type="scientific">Blepharisma stoltei</name>
    <dbReference type="NCBI Taxonomy" id="1481888"/>
    <lineage>
        <taxon>Eukaryota</taxon>
        <taxon>Sar</taxon>
        <taxon>Alveolata</taxon>
        <taxon>Ciliophora</taxon>
        <taxon>Postciliodesmatophora</taxon>
        <taxon>Heterotrichea</taxon>
        <taxon>Heterotrichida</taxon>
        <taxon>Blepharismidae</taxon>
        <taxon>Blepharisma</taxon>
    </lineage>
</organism>
<evidence type="ECO:0000313" key="7">
    <source>
        <dbReference type="EMBL" id="CAG9334701.1"/>
    </source>
</evidence>
<evidence type="ECO:0000256" key="5">
    <source>
        <dbReference type="SAM" id="Phobius"/>
    </source>
</evidence>
<dbReference type="Pfam" id="PF01094">
    <property type="entry name" value="ANF_receptor"/>
    <property type="match status" value="1"/>
</dbReference>
<dbReference type="EMBL" id="CAJZBQ010000059">
    <property type="protein sequence ID" value="CAG9334701.1"/>
    <property type="molecule type" value="Genomic_DNA"/>
</dbReference>
<protein>
    <recommendedName>
        <fullName evidence="6">Receptor ligand binding region domain-containing protein</fullName>
    </recommendedName>
</protein>
<comment type="subcellular location">
    <subcellularLocation>
        <location evidence="1">Membrane</location>
    </subcellularLocation>
</comment>
<feature type="domain" description="Receptor ligand binding region" evidence="6">
    <location>
        <begin position="153"/>
        <end position="414"/>
    </location>
</feature>
<dbReference type="Gene3D" id="3.40.50.2300">
    <property type="match status" value="2"/>
</dbReference>
<evidence type="ECO:0000256" key="4">
    <source>
        <dbReference type="ARBA" id="ARBA00023136"/>
    </source>
</evidence>
<reference evidence="7" key="1">
    <citation type="submission" date="2021-09" db="EMBL/GenBank/DDBJ databases">
        <authorList>
            <consortium name="AG Swart"/>
            <person name="Singh M."/>
            <person name="Singh A."/>
            <person name="Seah K."/>
            <person name="Emmerich C."/>
        </authorList>
    </citation>
    <scope>NUCLEOTIDE SEQUENCE</scope>
    <source>
        <strain evidence="7">ATCC30299</strain>
    </source>
</reference>
<gene>
    <name evidence="7" type="ORF">BSTOLATCC_MIC62243</name>
</gene>
<evidence type="ECO:0000313" key="8">
    <source>
        <dbReference type="Proteomes" id="UP001162131"/>
    </source>
</evidence>
<comment type="caution">
    <text evidence="7">The sequence shown here is derived from an EMBL/GenBank/DDBJ whole genome shotgun (WGS) entry which is preliminary data.</text>
</comment>
<evidence type="ECO:0000256" key="3">
    <source>
        <dbReference type="ARBA" id="ARBA00022989"/>
    </source>
</evidence>
<dbReference type="PANTHER" id="PTHR30483">
    <property type="entry name" value="LEUCINE-SPECIFIC-BINDING PROTEIN"/>
    <property type="match status" value="1"/>
</dbReference>
<dbReference type="SUPFAM" id="SSF53822">
    <property type="entry name" value="Periplasmic binding protein-like I"/>
    <property type="match status" value="1"/>
</dbReference>
<proteinExistence type="predicted"/>
<dbReference type="InterPro" id="IPR028082">
    <property type="entry name" value="Peripla_BP_I"/>
</dbReference>
<keyword evidence="8" id="KW-1185">Reference proteome</keyword>
<dbReference type="AlphaFoldDB" id="A0AAU9K8A3"/>
<dbReference type="InterPro" id="IPR001828">
    <property type="entry name" value="ANF_lig-bd_rcpt"/>
</dbReference>
<dbReference type="InterPro" id="IPR051010">
    <property type="entry name" value="BCAA_transport"/>
</dbReference>
<keyword evidence="4 5" id="KW-0472">Membrane</keyword>
<feature type="transmembrane region" description="Helical" evidence="5">
    <location>
        <begin position="484"/>
        <end position="505"/>
    </location>
</feature>
<evidence type="ECO:0000256" key="2">
    <source>
        <dbReference type="ARBA" id="ARBA00022692"/>
    </source>
</evidence>
<dbReference type="GO" id="GO:0016020">
    <property type="term" value="C:membrane"/>
    <property type="evidence" value="ECO:0007669"/>
    <property type="project" value="UniProtKB-SubCell"/>
</dbReference>
<name>A0AAU9K8A3_9CILI</name>
<sequence>MMVYGQESQFSIINVQEGKREIIGSVFDGEVIIVKNLIFPGNTPNVPKSDQKILQVSISGGSTNPGTAPMTSLPLFCNGAYTAWSLINDGTLGILKNFQIKYFISDCGTLNYDEKFARPCFTKDIDKIGLAHISMGTVIATGEMKLFESLNVTIPVVGAAAVGRALSSTALYPMFTRIVVPNDYILALSSLFLKVLGWSKLCVLYSDDLSSKATYSTLIETYTKYGLEVLNPESLSEIPDNLNRTTIKNYASSFQAILDTQARLLILICMPPELYYILEELYDLGLRKGDLVVFVKNSVLLTMTEYDFMYTYKFKETGVPMISISGQNWVGEVGNFAYSKIASLYNAVPYSYACNYYDAAYYIALELDSMINHGFDYYDPYQLNLTMRARKFIGCTGKFSIDKDSNDRILENFDISVNKIDAASGNVTAYKLGEFHPYSSIMLTIDSPIIYGDGSSIKPDDLRNQDNECPFSNKLVRTFTKGRILTFGICFGFALVSFISTAYIWKTWWNIEIEELKERQEISLQNFIVQITIGIEFFQFVAMGPDITPISTS</sequence>
<evidence type="ECO:0000256" key="1">
    <source>
        <dbReference type="ARBA" id="ARBA00004370"/>
    </source>
</evidence>
<dbReference type="PANTHER" id="PTHR30483:SF6">
    <property type="entry name" value="PERIPLASMIC BINDING PROTEIN OF ABC TRANSPORTER FOR NATURAL AMINO ACIDS"/>
    <property type="match status" value="1"/>
</dbReference>
<evidence type="ECO:0000259" key="6">
    <source>
        <dbReference type="Pfam" id="PF01094"/>
    </source>
</evidence>